<dbReference type="CDD" id="cd01767">
    <property type="entry name" value="UBX"/>
    <property type="match status" value="1"/>
</dbReference>
<feature type="region of interest" description="Disordered" evidence="2">
    <location>
        <begin position="71"/>
        <end position="104"/>
    </location>
</feature>
<dbReference type="InterPro" id="IPR050730">
    <property type="entry name" value="UBX_domain-protein"/>
</dbReference>
<proteinExistence type="predicted"/>
<feature type="coiled-coil region" evidence="1">
    <location>
        <begin position="149"/>
        <end position="201"/>
    </location>
</feature>
<dbReference type="InterPro" id="IPR001012">
    <property type="entry name" value="UBX_dom"/>
</dbReference>
<keyword evidence="5" id="KW-1185">Reference proteome</keyword>
<evidence type="ECO:0000259" key="3">
    <source>
        <dbReference type="PROSITE" id="PS50033"/>
    </source>
</evidence>
<accession>A0A4Q2DB78</accession>
<dbReference type="AlphaFoldDB" id="A0A4Q2DB78"/>
<evidence type="ECO:0000313" key="4">
    <source>
        <dbReference type="EMBL" id="RXW15804.1"/>
    </source>
</evidence>
<evidence type="ECO:0000256" key="2">
    <source>
        <dbReference type="SAM" id="MobiDB-lite"/>
    </source>
</evidence>
<dbReference type="OrthoDB" id="1026733at2759"/>
<reference evidence="4 5" key="1">
    <citation type="submission" date="2019-01" db="EMBL/GenBank/DDBJ databases">
        <title>Draft genome sequence of Psathyrella aberdarensis IHI B618.</title>
        <authorList>
            <person name="Buettner E."/>
            <person name="Kellner H."/>
        </authorList>
    </citation>
    <scope>NUCLEOTIDE SEQUENCE [LARGE SCALE GENOMIC DNA]</scope>
    <source>
        <strain evidence="4 5">IHI B618</strain>
    </source>
</reference>
<evidence type="ECO:0000313" key="5">
    <source>
        <dbReference type="Proteomes" id="UP000290288"/>
    </source>
</evidence>
<dbReference type="Gene3D" id="3.40.30.10">
    <property type="entry name" value="Glutaredoxin"/>
    <property type="match status" value="1"/>
</dbReference>
<name>A0A4Q2DB78_9AGAR</name>
<dbReference type="GO" id="GO:0043130">
    <property type="term" value="F:ubiquitin binding"/>
    <property type="evidence" value="ECO:0007669"/>
    <property type="project" value="TreeGrafter"/>
</dbReference>
<feature type="compositionally biased region" description="Acidic residues" evidence="2">
    <location>
        <begin position="364"/>
        <end position="377"/>
    </location>
</feature>
<dbReference type="Proteomes" id="UP000290288">
    <property type="component" value="Unassembled WGS sequence"/>
</dbReference>
<gene>
    <name evidence="4" type="ORF">EST38_g10054</name>
</gene>
<keyword evidence="1" id="KW-0175">Coiled coil</keyword>
<feature type="compositionally biased region" description="Low complexity" evidence="2">
    <location>
        <begin position="339"/>
        <end position="361"/>
    </location>
</feature>
<feature type="domain" description="UBX" evidence="3">
    <location>
        <begin position="219"/>
        <end position="311"/>
    </location>
</feature>
<organism evidence="4 5">
    <name type="scientific">Candolleomyces aberdarensis</name>
    <dbReference type="NCBI Taxonomy" id="2316362"/>
    <lineage>
        <taxon>Eukaryota</taxon>
        <taxon>Fungi</taxon>
        <taxon>Dikarya</taxon>
        <taxon>Basidiomycota</taxon>
        <taxon>Agaricomycotina</taxon>
        <taxon>Agaricomycetes</taxon>
        <taxon>Agaricomycetidae</taxon>
        <taxon>Agaricales</taxon>
        <taxon>Agaricineae</taxon>
        <taxon>Psathyrellaceae</taxon>
        <taxon>Candolleomyces</taxon>
    </lineage>
</organism>
<comment type="caution">
    <text evidence="4">The sequence shown here is derived from an EMBL/GenBank/DDBJ whole genome shotgun (WGS) entry which is preliminary data.</text>
</comment>
<dbReference type="SMART" id="SM00166">
    <property type="entry name" value="UBX"/>
    <property type="match status" value="1"/>
</dbReference>
<dbReference type="PANTHER" id="PTHR23322:SF1">
    <property type="entry name" value="FAS-ASSOCIATED FACTOR 2"/>
    <property type="match status" value="1"/>
</dbReference>
<sequence length="377" mass="42093">MTRSREEQEENDQQQGSTLTDLNFVRTLHNNDIVVWGGDVRDKEAWSAAEKLQATTYPFVAFLALQPRRNIGSRSSSSSSSSQPPSLTVLSRHQGPSTSSGPTSAQALVAHIETQVIPRVSSYLNRLKSIQRERELERQLREDQDRAFADAARRDKERIQAKMLEAQRAAEAERQQELERARELKRQQLAAELQKQKEELRMYWRRWTRRHLTGTPSEAASKGVRFAIRLPNGERVVHQFSLTDDLTALYAFVDSKLIPSDLSASEDPLYAPSSASSSASPSEVLQSYIVLNHANPTTEYWGFVVATSFPRVEIPWKEGTELSSVQHLKGGNQLVVELTNSRTNSPRPSTSSASSSSATNGSGDGEDSDDGYETEED</sequence>
<protein>
    <recommendedName>
        <fullName evidence="3">UBX domain-containing protein</fullName>
    </recommendedName>
</protein>
<dbReference type="GO" id="GO:0036503">
    <property type="term" value="P:ERAD pathway"/>
    <property type="evidence" value="ECO:0007669"/>
    <property type="project" value="TreeGrafter"/>
</dbReference>
<dbReference type="InterPro" id="IPR029071">
    <property type="entry name" value="Ubiquitin-like_domsf"/>
</dbReference>
<dbReference type="Gene3D" id="3.10.20.90">
    <property type="entry name" value="Phosphatidylinositol 3-kinase Catalytic Subunit, Chain A, domain 1"/>
    <property type="match status" value="1"/>
</dbReference>
<dbReference type="Pfam" id="PF00789">
    <property type="entry name" value="UBX"/>
    <property type="match status" value="1"/>
</dbReference>
<dbReference type="SUPFAM" id="SSF54236">
    <property type="entry name" value="Ubiquitin-like"/>
    <property type="match status" value="1"/>
</dbReference>
<feature type="compositionally biased region" description="Low complexity" evidence="2">
    <location>
        <begin position="73"/>
        <end position="82"/>
    </location>
</feature>
<dbReference type="GO" id="GO:0005783">
    <property type="term" value="C:endoplasmic reticulum"/>
    <property type="evidence" value="ECO:0007669"/>
    <property type="project" value="TreeGrafter"/>
</dbReference>
<dbReference type="STRING" id="2316362.A0A4Q2DB78"/>
<feature type="region of interest" description="Disordered" evidence="2">
    <location>
        <begin position="336"/>
        <end position="377"/>
    </location>
</feature>
<dbReference type="PANTHER" id="PTHR23322">
    <property type="entry name" value="FAS-ASSOCIATED PROTEIN"/>
    <property type="match status" value="1"/>
</dbReference>
<feature type="compositionally biased region" description="Polar residues" evidence="2">
    <location>
        <begin position="83"/>
        <end position="104"/>
    </location>
</feature>
<evidence type="ECO:0000256" key="1">
    <source>
        <dbReference type="SAM" id="Coils"/>
    </source>
</evidence>
<dbReference type="EMBL" id="SDEE01000508">
    <property type="protein sequence ID" value="RXW15804.1"/>
    <property type="molecule type" value="Genomic_DNA"/>
</dbReference>
<dbReference type="PROSITE" id="PS50033">
    <property type="entry name" value="UBX"/>
    <property type="match status" value="1"/>
</dbReference>